<keyword evidence="1" id="KW-1133">Transmembrane helix</keyword>
<feature type="transmembrane region" description="Helical" evidence="1">
    <location>
        <begin position="98"/>
        <end position="118"/>
    </location>
</feature>
<organism evidence="2 3">
    <name type="scientific">Gomphillus americanus</name>
    <dbReference type="NCBI Taxonomy" id="1940652"/>
    <lineage>
        <taxon>Eukaryota</taxon>
        <taxon>Fungi</taxon>
        <taxon>Dikarya</taxon>
        <taxon>Ascomycota</taxon>
        <taxon>Pezizomycotina</taxon>
        <taxon>Lecanoromycetes</taxon>
        <taxon>OSLEUM clade</taxon>
        <taxon>Ostropomycetidae</taxon>
        <taxon>Ostropales</taxon>
        <taxon>Graphidaceae</taxon>
        <taxon>Gomphilloideae</taxon>
        <taxon>Gomphillus</taxon>
    </lineage>
</organism>
<evidence type="ECO:0000313" key="2">
    <source>
        <dbReference type="EMBL" id="CAF9910242.1"/>
    </source>
</evidence>
<keyword evidence="1" id="KW-0812">Transmembrane</keyword>
<feature type="transmembrane region" description="Helical" evidence="1">
    <location>
        <begin position="182"/>
        <end position="208"/>
    </location>
</feature>
<accession>A0A8H3EQG5</accession>
<keyword evidence="3" id="KW-1185">Reference proteome</keyword>
<sequence length="325" mass="36045">MGCGLGLYKRLKSKVPWWVGLNWRNGKVLPILFAVELPLTIAGLALFGIADPDTYRTALWTEGSVQGWNSDPSELLYAAANYKPMAAPTPWNQFLTDWNVVTSVLSMFILLVKCVMYISHIFPPAISAAIHSFVLVLWVVAISQQAAPDYSDPQHPSKFPWYLERGCGPPVDTKVVSSCQMAVASFAVTVCMSALFLTYILISIRFAIPSTLQKEEARKEAEEAAAEEADLEAASPSTYQDDKHFEYEMSSFYSPTKSPFVSQVPVTPRTQAFHALEGRRVIAPPLSTMTTRTPGSPSPPVMNKDLPLRHHISMGKETYESFKFS</sequence>
<protein>
    <submittedName>
        <fullName evidence="2">Uncharacterized protein</fullName>
    </submittedName>
</protein>
<proteinExistence type="predicted"/>
<reference evidence="2" key="1">
    <citation type="submission" date="2021-03" db="EMBL/GenBank/DDBJ databases">
        <authorList>
            <person name="Tagirdzhanova G."/>
        </authorList>
    </citation>
    <scope>NUCLEOTIDE SEQUENCE</scope>
</reference>
<keyword evidence="1" id="KW-0472">Membrane</keyword>
<comment type="caution">
    <text evidence="2">The sequence shown here is derived from an EMBL/GenBank/DDBJ whole genome shotgun (WGS) entry which is preliminary data.</text>
</comment>
<dbReference type="OrthoDB" id="5352400at2759"/>
<dbReference type="Proteomes" id="UP000664169">
    <property type="component" value="Unassembled WGS sequence"/>
</dbReference>
<gene>
    <name evidence="2" type="ORF">GOMPHAMPRED_007014</name>
</gene>
<evidence type="ECO:0000256" key="1">
    <source>
        <dbReference type="SAM" id="Phobius"/>
    </source>
</evidence>
<feature type="transmembrane region" description="Helical" evidence="1">
    <location>
        <begin position="125"/>
        <end position="147"/>
    </location>
</feature>
<name>A0A8H3EQG5_9LECA</name>
<evidence type="ECO:0000313" key="3">
    <source>
        <dbReference type="Proteomes" id="UP000664169"/>
    </source>
</evidence>
<dbReference type="AlphaFoldDB" id="A0A8H3EQG5"/>
<dbReference type="EMBL" id="CAJPDQ010000005">
    <property type="protein sequence ID" value="CAF9910242.1"/>
    <property type="molecule type" value="Genomic_DNA"/>
</dbReference>
<feature type="transmembrane region" description="Helical" evidence="1">
    <location>
        <begin position="28"/>
        <end position="50"/>
    </location>
</feature>